<keyword evidence="4" id="KW-0812">Transmembrane</keyword>
<dbReference type="PANTHER" id="PTHR45911:SF3">
    <property type="entry name" value="DYSFERLIN-RELATED"/>
    <property type="match status" value="1"/>
</dbReference>
<dbReference type="AlphaFoldDB" id="A0ABD0QB11"/>
<evidence type="ECO:0000256" key="3">
    <source>
        <dbReference type="ARBA" id="ARBA00022837"/>
    </source>
</evidence>
<evidence type="ECO:0000256" key="1">
    <source>
        <dbReference type="ARBA" id="ARBA00007923"/>
    </source>
</evidence>
<name>A0ABD0QB11_CIRMR</name>
<evidence type="ECO:0000256" key="2">
    <source>
        <dbReference type="ARBA" id="ARBA00022723"/>
    </source>
</evidence>
<reference evidence="5 6" key="1">
    <citation type="submission" date="2024-05" db="EMBL/GenBank/DDBJ databases">
        <title>Genome sequencing and assembly of Indian major carp, Cirrhinus mrigala (Hamilton, 1822).</title>
        <authorList>
            <person name="Mohindra V."/>
            <person name="Chowdhury L.M."/>
            <person name="Lal K."/>
            <person name="Jena J.K."/>
        </authorList>
    </citation>
    <scope>NUCLEOTIDE SEQUENCE [LARGE SCALE GENOMIC DNA]</scope>
    <source>
        <strain evidence="5">CM1030</strain>
        <tissue evidence="5">Blood</tissue>
    </source>
</reference>
<evidence type="ECO:0000256" key="4">
    <source>
        <dbReference type="SAM" id="Phobius"/>
    </source>
</evidence>
<accession>A0ABD0QB11</accession>
<feature type="non-terminal residue" evidence="5">
    <location>
        <position position="70"/>
    </location>
</feature>
<sequence length="70" mass="8044">KKGFLDKFYAVQDVIITVQNALDEVACFGERVKNTFNWSVPFLSWLAITVLCAGVTLIYFIPLRYVVLVW</sequence>
<organism evidence="5 6">
    <name type="scientific">Cirrhinus mrigala</name>
    <name type="common">Mrigala</name>
    <dbReference type="NCBI Taxonomy" id="683832"/>
    <lineage>
        <taxon>Eukaryota</taxon>
        <taxon>Metazoa</taxon>
        <taxon>Chordata</taxon>
        <taxon>Craniata</taxon>
        <taxon>Vertebrata</taxon>
        <taxon>Euteleostomi</taxon>
        <taxon>Actinopterygii</taxon>
        <taxon>Neopterygii</taxon>
        <taxon>Teleostei</taxon>
        <taxon>Ostariophysi</taxon>
        <taxon>Cypriniformes</taxon>
        <taxon>Cyprinidae</taxon>
        <taxon>Labeoninae</taxon>
        <taxon>Labeonini</taxon>
        <taxon>Cirrhinus</taxon>
    </lineage>
</organism>
<keyword evidence="4" id="KW-1133">Transmembrane helix</keyword>
<comment type="caution">
    <text evidence="5">The sequence shown here is derived from an EMBL/GenBank/DDBJ whole genome shotgun (WGS) entry which is preliminary data.</text>
</comment>
<keyword evidence="2" id="KW-0479">Metal-binding</keyword>
<dbReference type="PANTHER" id="PTHR45911">
    <property type="entry name" value="C2 DOMAIN-CONTAINING PROTEIN"/>
    <property type="match status" value="1"/>
</dbReference>
<keyword evidence="3" id="KW-0106">Calcium</keyword>
<gene>
    <name evidence="5" type="ORF">M9458_022731</name>
</gene>
<dbReference type="Proteomes" id="UP001529510">
    <property type="component" value="Unassembled WGS sequence"/>
</dbReference>
<feature type="non-terminal residue" evidence="5">
    <location>
        <position position="1"/>
    </location>
</feature>
<proteinExistence type="inferred from homology"/>
<keyword evidence="6" id="KW-1185">Reference proteome</keyword>
<keyword evidence="4" id="KW-0472">Membrane</keyword>
<protein>
    <submittedName>
        <fullName evidence="5">Uncharacterized protein</fullName>
    </submittedName>
</protein>
<feature type="transmembrane region" description="Helical" evidence="4">
    <location>
        <begin position="42"/>
        <end position="61"/>
    </location>
</feature>
<evidence type="ECO:0000313" key="6">
    <source>
        <dbReference type="Proteomes" id="UP001529510"/>
    </source>
</evidence>
<dbReference type="EMBL" id="JAMKFB020000010">
    <property type="protein sequence ID" value="KAL0183356.1"/>
    <property type="molecule type" value="Genomic_DNA"/>
</dbReference>
<comment type="similarity">
    <text evidence="1">Belongs to the MCTP family.</text>
</comment>
<dbReference type="GO" id="GO:0046872">
    <property type="term" value="F:metal ion binding"/>
    <property type="evidence" value="ECO:0007669"/>
    <property type="project" value="UniProtKB-KW"/>
</dbReference>
<evidence type="ECO:0000313" key="5">
    <source>
        <dbReference type="EMBL" id="KAL0183356.1"/>
    </source>
</evidence>